<feature type="active site" description="For Fru-6P isomerization activity" evidence="6">
    <location>
        <position position="673"/>
    </location>
</feature>
<evidence type="ECO:0000259" key="9">
    <source>
        <dbReference type="PROSITE" id="PS51464"/>
    </source>
</evidence>
<proteinExistence type="inferred from homology"/>
<keyword evidence="2 6" id="KW-0032">Aminotransferase</keyword>
<comment type="caution">
    <text evidence="10">The sequence shown here is derived from an EMBL/GenBank/DDBJ whole genome shotgun (WGS) entry which is preliminary data.</text>
</comment>
<dbReference type="GO" id="GO:0004360">
    <property type="term" value="F:glutamine-fructose-6-phosphate transaminase (isomerizing) activity"/>
    <property type="evidence" value="ECO:0007669"/>
    <property type="project" value="UniProtKB-UniRule"/>
</dbReference>
<dbReference type="InterPro" id="IPR017932">
    <property type="entry name" value="GATase_2_dom"/>
</dbReference>
<dbReference type="InterPro" id="IPR035466">
    <property type="entry name" value="GlmS/AgaS_SIS"/>
</dbReference>
<dbReference type="SUPFAM" id="SSF56235">
    <property type="entry name" value="N-terminal nucleophile aminohydrolases (Ntn hydrolases)"/>
    <property type="match status" value="1"/>
</dbReference>
<comment type="subcellular location">
    <subcellularLocation>
        <location evidence="6">Cytoplasm</location>
    </subcellularLocation>
</comment>
<feature type="region of interest" description="Disordered" evidence="7">
    <location>
        <begin position="167"/>
        <end position="197"/>
    </location>
</feature>
<feature type="domain" description="SIS" evidence="9">
    <location>
        <begin position="530"/>
        <end position="668"/>
    </location>
</feature>
<feature type="region of interest" description="Disordered" evidence="7">
    <location>
        <begin position="8"/>
        <end position="38"/>
    </location>
</feature>
<evidence type="ECO:0000256" key="2">
    <source>
        <dbReference type="ARBA" id="ARBA00022576"/>
    </source>
</evidence>
<accession>A0ABD5VFU8</accession>
<dbReference type="Proteomes" id="UP001596395">
    <property type="component" value="Unassembled WGS sequence"/>
</dbReference>
<feature type="compositionally biased region" description="Basic and acidic residues" evidence="7">
    <location>
        <begin position="14"/>
        <end position="29"/>
    </location>
</feature>
<evidence type="ECO:0000256" key="5">
    <source>
        <dbReference type="ARBA" id="ARBA00022962"/>
    </source>
</evidence>
<keyword evidence="3 6" id="KW-0808">Transferase</keyword>
<evidence type="ECO:0000256" key="4">
    <source>
        <dbReference type="ARBA" id="ARBA00022737"/>
    </source>
</evidence>
<dbReference type="Gene3D" id="3.40.50.10490">
    <property type="entry name" value="Glucose-6-phosphate isomerase like protein, domain 1"/>
    <property type="match status" value="2"/>
</dbReference>
<dbReference type="FunFam" id="3.40.50.10490:FF:000001">
    <property type="entry name" value="Glutamine--fructose-6-phosphate aminotransferase [isomerizing]"/>
    <property type="match status" value="1"/>
</dbReference>
<dbReference type="GO" id="GO:0005737">
    <property type="term" value="C:cytoplasm"/>
    <property type="evidence" value="ECO:0007669"/>
    <property type="project" value="UniProtKB-SubCell"/>
</dbReference>
<evidence type="ECO:0000313" key="10">
    <source>
        <dbReference type="EMBL" id="MFC6952947.1"/>
    </source>
</evidence>
<comment type="function">
    <text evidence="6">Catalyzes the first step in hexosamine metabolism, converting fructose-6P into glucosamine-6P using glutamine as a nitrogen source.</text>
</comment>
<keyword evidence="5" id="KW-0315">Glutamine amidotransferase</keyword>
<feature type="domain" description="SIS" evidence="9">
    <location>
        <begin position="358"/>
        <end position="497"/>
    </location>
</feature>
<keyword evidence="4" id="KW-0677">Repeat</keyword>
<dbReference type="PROSITE" id="PS51464">
    <property type="entry name" value="SIS"/>
    <property type="match status" value="2"/>
</dbReference>
<dbReference type="NCBIfam" id="NF001484">
    <property type="entry name" value="PRK00331.1"/>
    <property type="match status" value="1"/>
</dbReference>
<comment type="subunit">
    <text evidence="6">Homodimer.</text>
</comment>
<dbReference type="CDD" id="cd05008">
    <property type="entry name" value="SIS_GlmS_GlmD_1"/>
    <property type="match status" value="1"/>
</dbReference>
<keyword evidence="11" id="KW-1185">Reference proteome</keyword>
<dbReference type="SUPFAM" id="SSF53697">
    <property type="entry name" value="SIS domain"/>
    <property type="match status" value="1"/>
</dbReference>
<feature type="domain" description="Glutamine amidotransferase type-2" evidence="8">
    <location>
        <begin position="2"/>
        <end position="291"/>
    </location>
</feature>
<dbReference type="Pfam" id="PF13522">
    <property type="entry name" value="GATase_6"/>
    <property type="match status" value="1"/>
</dbReference>
<dbReference type="NCBIfam" id="TIGR01135">
    <property type="entry name" value="glmS"/>
    <property type="match status" value="1"/>
</dbReference>
<dbReference type="PANTHER" id="PTHR10937:SF0">
    <property type="entry name" value="GLUTAMINE--FRUCTOSE-6-PHOSPHATE TRANSAMINASE (ISOMERIZING)"/>
    <property type="match status" value="1"/>
</dbReference>
<dbReference type="CDD" id="cd00714">
    <property type="entry name" value="GFAT"/>
    <property type="match status" value="1"/>
</dbReference>
<reference evidence="10 11" key="1">
    <citation type="journal article" date="2019" name="Int. J. Syst. Evol. Microbiol.">
        <title>The Global Catalogue of Microorganisms (GCM) 10K type strain sequencing project: providing services to taxonomists for standard genome sequencing and annotation.</title>
        <authorList>
            <consortium name="The Broad Institute Genomics Platform"/>
            <consortium name="The Broad Institute Genome Sequencing Center for Infectious Disease"/>
            <person name="Wu L."/>
            <person name="Ma J."/>
        </authorList>
    </citation>
    <scope>NUCLEOTIDE SEQUENCE [LARGE SCALE GENOMIC DNA]</scope>
    <source>
        <strain evidence="10 11">GX26</strain>
    </source>
</reference>
<dbReference type="CDD" id="cd05009">
    <property type="entry name" value="SIS_GlmS_GlmD_2"/>
    <property type="match status" value="1"/>
</dbReference>
<dbReference type="EMBL" id="JBHSXN010000002">
    <property type="protein sequence ID" value="MFC6952947.1"/>
    <property type="molecule type" value="Genomic_DNA"/>
</dbReference>
<dbReference type="AlphaFoldDB" id="A0ABD5VFU8"/>
<comment type="catalytic activity">
    <reaction evidence="1 6">
        <text>D-fructose 6-phosphate + L-glutamine = D-glucosamine 6-phosphate + L-glutamate</text>
        <dbReference type="Rhea" id="RHEA:13237"/>
        <dbReference type="ChEBI" id="CHEBI:29985"/>
        <dbReference type="ChEBI" id="CHEBI:58359"/>
        <dbReference type="ChEBI" id="CHEBI:58725"/>
        <dbReference type="ChEBI" id="CHEBI:61527"/>
        <dbReference type="EC" id="2.6.1.16"/>
    </reaction>
</comment>
<dbReference type="PROSITE" id="PS51278">
    <property type="entry name" value="GATASE_TYPE_2"/>
    <property type="match status" value="1"/>
</dbReference>
<protein>
    <recommendedName>
        <fullName evidence="6">Glutamine--fructose-6-phosphate aminotransferase [isomerizing]</fullName>
        <ecNumber evidence="6">2.6.1.16</ecNumber>
    </recommendedName>
    <alternativeName>
        <fullName evidence="6">D-fructose-6-phosphate amidotransferase</fullName>
    </alternativeName>
    <alternativeName>
        <fullName evidence="6">GFAT</fullName>
    </alternativeName>
    <alternativeName>
        <fullName evidence="6">Glucosamine-6-phosphate synthase</fullName>
    </alternativeName>
    <alternativeName>
        <fullName evidence="6">Hexosephosphate aminotransferase</fullName>
    </alternativeName>
    <alternativeName>
        <fullName evidence="6">L-glutamine--D-fructose-6-phosphate amidotransferase</fullName>
    </alternativeName>
</protein>
<organism evidence="10 11">
    <name type="scientific">Halorubellus litoreus</name>
    <dbReference type="NCBI Taxonomy" id="755308"/>
    <lineage>
        <taxon>Archaea</taxon>
        <taxon>Methanobacteriati</taxon>
        <taxon>Methanobacteriota</taxon>
        <taxon>Stenosarchaea group</taxon>
        <taxon>Halobacteria</taxon>
        <taxon>Halobacteriales</taxon>
        <taxon>Halorubellaceae</taxon>
        <taxon>Halorubellus</taxon>
    </lineage>
</organism>
<evidence type="ECO:0000256" key="1">
    <source>
        <dbReference type="ARBA" id="ARBA00001031"/>
    </source>
</evidence>
<dbReference type="InterPro" id="IPR005855">
    <property type="entry name" value="GFAT"/>
</dbReference>
<dbReference type="EC" id="2.6.1.16" evidence="6"/>
<sequence>MCGIIGYVSNEGGENGRDDERGDGERADGGCDAGTPTGGGRALPVLVDGLRNLEYRGYDSAGVALVEDDAVAVHKQQGVIDDLDLPNAHPATCGVGHTRWSTHGKPTDANAHPHTDCTGDVAVVHNGIVENYDALRAELEAAGHAFSSETDTEVVPHLLEAELAARRETATDGGRVDEDGESAGAETSADGDGSTAEDAAAYRTAGAAGGFGDVDLVAAVEAVVSRLEGSYAVAVTVAGREELVVARQDSPLVLGLGEGANFVASDVTAFVEHTREVAYLADGDVARVTGDAVDVRHDGAWVDRETKTVDWEAEAAEKGGYDHYMLKEIHEQPGALRQTLSGRVDEVAGDVDLDVDLSSEVLADVEEIQLVACGTSYHAGLYARRLLEEFADVRVTVEVASEYEFTGGRDPWETLVVAVTQSGETADTLSAMRKAAKAGARTLAVTNTVGSTAAREADDALYIRAGPEIGVAATKTFAAQVTALSLLTVHIGRRRGALSSERASNLLENLRGLPGAVQQLLDASERLEAVASEYVDEDAYFFVGRKLGAAVALEGALKLKEIAYVHAEGFPSGELKHGTLALVTEDTPVLTVLTEGARPKETLNNVKEVESRGAPVIGFSSYDAAANYLDVEIPIPDLGALEPLVANVGLQLFAYHVANELGRAIDKPRNLAKSVTVE</sequence>
<dbReference type="PANTHER" id="PTHR10937">
    <property type="entry name" value="GLUCOSAMINE--FRUCTOSE-6-PHOSPHATE AMINOTRANSFERASE, ISOMERIZING"/>
    <property type="match status" value="1"/>
</dbReference>
<evidence type="ECO:0000259" key="8">
    <source>
        <dbReference type="PROSITE" id="PS51278"/>
    </source>
</evidence>
<dbReference type="InterPro" id="IPR001347">
    <property type="entry name" value="SIS_dom"/>
</dbReference>
<evidence type="ECO:0000256" key="3">
    <source>
        <dbReference type="ARBA" id="ARBA00022679"/>
    </source>
</evidence>
<feature type="initiator methionine" description="Removed" evidence="6">
    <location>
        <position position="1"/>
    </location>
</feature>
<evidence type="ECO:0000313" key="11">
    <source>
        <dbReference type="Proteomes" id="UP001596395"/>
    </source>
</evidence>
<dbReference type="InterPro" id="IPR029055">
    <property type="entry name" value="Ntn_hydrolases_N"/>
</dbReference>
<dbReference type="GO" id="GO:0005975">
    <property type="term" value="P:carbohydrate metabolic process"/>
    <property type="evidence" value="ECO:0007669"/>
    <property type="project" value="UniProtKB-UniRule"/>
</dbReference>
<name>A0ABD5VFU8_9EURY</name>
<dbReference type="InterPro" id="IPR046348">
    <property type="entry name" value="SIS_dom_sf"/>
</dbReference>
<gene>
    <name evidence="6 10" type="primary">glmS</name>
    <name evidence="10" type="ORF">ACFQGB_08730</name>
</gene>
<evidence type="ECO:0000256" key="6">
    <source>
        <dbReference type="HAMAP-Rule" id="MF_00164"/>
    </source>
</evidence>
<dbReference type="Gene3D" id="3.60.20.10">
    <property type="entry name" value="Glutamine Phosphoribosylpyrophosphate, subunit 1, domain 1"/>
    <property type="match status" value="1"/>
</dbReference>
<dbReference type="Pfam" id="PF01380">
    <property type="entry name" value="SIS"/>
    <property type="match status" value="2"/>
</dbReference>
<dbReference type="RefSeq" id="WP_336349927.1">
    <property type="nucleotide sequence ID" value="NZ_JAZAQL010000002.1"/>
</dbReference>
<keyword evidence="6" id="KW-0963">Cytoplasm</keyword>
<feature type="active site" description="Nucleophile; for GATase activity" evidence="6">
    <location>
        <position position="2"/>
    </location>
</feature>
<evidence type="ECO:0000256" key="7">
    <source>
        <dbReference type="SAM" id="MobiDB-lite"/>
    </source>
</evidence>
<dbReference type="InterPro" id="IPR035490">
    <property type="entry name" value="GlmS/FrlB_SIS"/>
</dbReference>
<feature type="compositionally biased region" description="Basic and acidic residues" evidence="7">
    <location>
        <begin position="167"/>
        <end position="177"/>
    </location>
</feature>
<dbReference type="InterPro" id="IPR047084">
    <property type="entry name" value="GFAT_N"/>
</dbReference>
<dbReference type="HAMAP" id="MF_00164">
    <property type="entry name" value="GlmS"/>
    <property type="match status" value="1"/>
</dbReference>